<evidence type="ECO:0000313" key="2">
    <source>
        <dbReference type="EMBL" id="AGY82829.1"/>
    </source>
</evidence>
<dbReference type="AlphaFoldDB" id="U5SC01"/>
<dbReference type="HOGENOM" id="CLU_2804547_0_0_9"/>
<sequence length="67" mass="7611">MNQKQDIVAVSLHQTDSSAKESGNKTPQKPKLACRIKDVTNNRDLYIYNGIDKLHSVYPFEGTRMIC</sequence>
<proteinExistence type="predicted"/>
<evidence type="ECO:0000256" key="1">
    <source>
        <dbReference type="SAM" id="MobiDB-lite"/>
    </source>
</evidence>
<organism evidence="2 3">
    <name type="scientific">Carnobacterium inhibens subsp. gilichinskyi</name>
    <dbReference type="NCBI Taxonomy" id="1266845"/>
    <lineage>
        <taxon>Bacteria</taxon>
        <taxon>Bacillati</taxon>
        <taxon>Bacillota</taxon>
        <taxon>Bacilli</taxon>
        <taxon>Lactobacillales</taxon>
        <taxon>Carnobacteriaceae</taxon>
        <taxon>Carnobacterium</taxon>
    </lineage>
</organism>
<accession>U5SC01</accession>
<gene>
    <name evidence="2" type="ORF">Q783_06975</name>
</gene>
<dbReference type="Proteomes" id="UP000017469">
    <property type="component" value="Chromosome"/>
</dbReference>
<dbReference type="PATRIC" id="fig|1266845.5.peg.1295"/>
<reference evidence="2 3" key="1">
    <citation type="journal article" date="2013" name="Genome Announc.">
        <title>Complete Genome Sequence of Carnobacterium gilichinskyi Strain WN1359T (DSM 27470T).</title>
        <authorList>
            <person name="Leonard M.T."/>
            <person name="Panayotova N."/>
            <person name="Farmerie W.G."/>
            <person name="Triplett E.W."/>
            <person name="Nicholson W.L."/>
        </authorList>
    </citation>
    <scope>NUCLEOTIDE SEQUENCE [LARGE SCALE GENOMIC DNA]</scope>
    <source>
        <strain evidence="2 3">WN1359</strain>
    </source>
</reference>
<name>U5SC01_9LACT</name>
<evidence type="ECO:0000313" key="3">
    <source>
        <dbReference type="Proteomes" id="UP000017469"/>
    </source>
</evidence>
<dbReference type="EMBL" id="CP006812">
    <property type="protein sequence ID" value="AGY82829.1"/>
    <property type="molecule type" value="Genomic_DNA"/>
</dbReference>
<dbReference type="RefSeq" id="WP_023178369.1">
    <property type="nucleotide sequence ID" value="NC_022606.1"/>
</dbReference>
<feature type="region of interest" description="Disordered" evidence="1">
    <location>
        <begin position="1"/>
        <end position="31"/>
    </location>
</feature>
<protein>
    <submittedName>
        <fullName evidence="2">Uncharacterized protein</fullName>
    </submittedName>
</protein>
<dbReference type="STRING" id="1266845.Q783_06975"/>
<dbReference type="KEGG" id="caw:Q783_06975"/>